<dbReference type="EMBL" id="JBHTIS010001280">
    <property type="protein sequence ID" value="MFD1047853.1"/>
    <property type="molecule type" value="Genomic_DNA"/>
</dbReference>
<dbReference type="Proteomes" id="UP001597045">
    <property type="component" value="Unassembled WGS sequence"/>
</dbReference>
<dbReference type="Gene3D" id="1.10.10.10">
    <property type="entry name" value="Winged helix-like DNA-binding domain superfamily/Winged helix DNA-binding domain"/>
    <property type="match status" value="1"/>
</dbReference>
<accession>A0ABW3MB40</accession>
<proteinExistence type="predicted"/>
<organism evidence="1 2">
    <name type="scientific">Kibdelosporangium lantanae</name>
    <dbReference type="NCBI Taxonomy" id="1497396"/>
    <lineage>
        <taxon>Bacteria</taxon>
        <taxon>Bacillati</taxon>
        <taxon>Actinomycetota</taxon>
        <taxon>Actinomycetes</taxon>
        <taxon>Pseudonocardiales</taxon>
        <taxon>Pseudonocardiaceae</taxon>
        <taxon>Kibdelosporangium</taxon>
    </lineage>
</organism>
<keyword evidence="2" id="KW-1185">Reference proteome</keyword>
<protein>
    <recommendedName>
        <fullName evidence="3">Acetylserotonin O-methyltransferase dimerisation domain-containing protein</fullName>
    </recommendedName>
</protein>
<reference evidence="2" key="1">
    <citation type="journal article" date="2019" name="Int. J. Syst. Evol. Microbiol.">
        <title>The Global Catalogue of Microorganisms (GCM) 10K type strain sequencing project: providing services to taxonomists for standard genome sequencing and annotation.</title>
        <authorList>
            <consortium name="The Broad Institute Genomics Platform"/>
            <consortium name="The Broad Institute Genome Sequencing Center for Infectious Disease"/>
            <person name="Wu L."/>
            <person name="Ma J."/>
        </authorList>
    </citation>
    <scope>NUCLEOTIDE SEQUENCE [LARGE SCALE GENOMIC DNA]</scope>
    <source>
        <strain evidence="2">JCM 31486</strain>
    </source>
</reference>
<evidence type="ECO:0000313" key="1">
    <source>
        <dbReference type="EMBL" id="MFD1047853.1"/>
    </source>
</evidence>
<evidence type="ECO:0000313" key="2">
    <source>
        <dbReference type="Proteomes" id="UP001597045"/>
    </source>
</evidence>
<comment type="caution">
    <text evidence="1">The sequence shown here is derived from an EMBL/GenBank/DDBJ whole genome shotgun (WGS) entry which is preliminary data.</text>
</comment>
<gene>
    <name evidence="1" type="ORF">ACFQ1S_21090</name>
</gene>
<sequence>MTINQPGDVIALVNSSYAADLFLALVTEFDVFTHLAAGKSLTELGIDERAADVSLTYLTALGLLTRLRF</sequence>
<feature type="non-terminal residue" evidence="1">
    <location>
        <position position="69"/>
    </location>
</feature>
<name>A0ABW3MB40_9PSEU</name>
<dbReference type="InterPro" id="IPR036388">
    <property type="entry name" value="WH-like_DNA-bd_sf"/>
</dbReference>
<evidence type="ECO:0008006" key="3">
    <source>
        <dbReference type="Google" id="ProtNLM"/>
    </source>
</evidence>